<gene>
    <name evidence="2" type="ORF">KUTeg_013860</name>
</gene>
<proteinExistence type="predicted"/>
<evidence type="ECO:0000313" key="2">
    <source>
        <dbReference type="EMBL" id="KAJ8308986.1"/>
    </source>
</evidence>
<reference evidence="2 3" key="1">
    <citation type="submission" date="2022-12" db="EMBL/GenBank/DDBJ databases">
        <title>Chromosome-level genome of Tegillarca granosa.</title>
        <authorList>
            <person name="Kim J."/>
        </authorList>
    </citation>
    <scope>NUCLEOTIDE SEQUENCE [LARGE SCALE GENOMIC DNA]</scope>
    <source>
        <strain evidence="2">Teg-2019</strain>
        <tissue evidence="2">Adductor muscle</tissue>
    </source>
</reference>
<dbReference type="InterPro" id="IPR058913">
    <property type="entry name" value="Integrase_dom_put"/>
</dbReference>
<dbReference type="PANTHER" id="PTHR46791:SF13">
    <property type="entry name" value="CLR5 DOMAIN-CONTAINING PROTEIN"/>
    <property type="match status" value="1"/>
</dbReference>
<dbReference type="Pfam" id="PF24764">
    <property type="entry name" value="rva_4"/>
    <property type="match status" value="1"/>
</dbReference>
<dbReference type="PANTHER" id="PTHR46791">
    <property type="entry name" value="EXPRESSED PROTEIN"/>
    <property type="match status" value="1"/>
</dbReference>
<organism evidence="2 3">
    <name type="scientific">Tegillarca granosa</name>
    <name type="common">Malaysian cockle</name>
    <name type="synonym">Anadara granosa</name>
    <dbReference type="NCBI Taxonomy" id="220873"/>
    <lineage>
        <taxon>Eukaryota</taxon>
        <taxon>Metazoa</taxon>
        <taxon>Spiralia</taxon>
        <taxon>Lophotrochozoa</taxon>
        <taxon>Mollusca</taxon>
        <taxon>Bivalvia</taxon>
        <taxon>Autobranchia</taxon>
        <taxon>Pteriomorphia</taxon>
        <taxon>Arcoida</taxon>
        <taxon>Arcoidea</taxon>
        <taxon>Arcidae</taxon>
        <taxon>Tegillarca</taxon>
    </lineage>
</organism>
<sequence length="180" mass="21086">MQCIFREGDDREISGRRGFQYISSQLNQRIESWWSSFRRRSSQWWIELFKDLVQSGQYEVSSQKALRCMRYCFLPLIQRDLDAVAEQWNNHHMSMSRHVNCPNGRPNVLYCVPSISGSTDCLQDVGNDAIEFGFSHTIEPTISGDEEFDRSADEYCSKIGLTLPETWQQALQLYYFLLDM</sequence>
<keyword evidence="3" id="KW-1185">Reference proteome</keyword>
<evidence type="ECO:0000313" key="3">
    <source>
        <dbReference type="Proteomes" id="UP001217089"/>
    </source>
</evidence>
<accession>A0ABQ9EXD7</accession>
<protein>
    <recommendedName>
        <fullName evidence="1">Integrase core domain-containing protein</fullName>
    </recommendedName>
</protein>
<comment type="caution">
    <text evidence="2">The sequence shown here is derived from an EMBL/GenBank/DDBJ whole genome shotgun (WGS) entry which is preliminary data.</text>
</comment>
<evidence type="ECO:0000259" key="1">
    <source>
        <dbReference type="Pfam" id="PF24764"/>
    </source>
</evidence>
<name>A0ABQ9EXD7_TEGGR</name>
<feature type="domain" description="Integrase core" evidence="1">
    <location>
        <begin position="23"/>
        <end position="98"/>
    </location>
</feature>
<dbReference type="EMBL" id="JARBDR010000657">
    <property type="protein sequence ID" value="KAJ8308986.1"/>
    <property type="molecule type" value="Genomic_DNA"/>
</dbReference>
<dbReference type="Proteomes" id="UP001217089">
    <property type="component" value="Unassembled WGS sequence"/>
</dbReference>